<accession>A0ABX7C1Y1</accession>
<name>A0ABX7C1Y1_9HYPH</name>
<gene>
    <name evidence="2" type="ORF">JI748_10625</name>
</gene>
<evidence type="ECO:0008006" key="4">
    <source>
        <dbReference type="Google" id="ProtNLM"/>
    </source>
</evidence>
<organism evidence="2 3">
    <name type="scientific">Devosia rhizoryzae</name>
    <dbReference type="NCBI Taxonomy" id="2774137"/>
    <lineage>
        <taxon>Bacteria</taxon>
        <taxon>Pseudomonadati</taxon>
        <taxon>Pseudomonadota</taxon>
        <taxon>Alphaproteobacteria</taxon>
        <taxon>Hyphomicrobiales</taxon>
        <taxon>Devosiaceae</taxon>
        <taxon>Devosia</taxon>
    </lineage>
</organism>
<sequence length="63" mass="6232">MELAFIFLVVVVGVGVIAYAGMHNPKTRRPSDGSDGGSSVAFDRDQSATDTSDGGGDGGGGGD</sequence>
<evidence type="ECO:0000256" key="1">
    <source>
        <dbReference type="SAM" id="MobiDB-lite"/>
    </source>
</evidence>
<evidence type="ECO:0000313" key="2">
    <source>
        <dbReference type="EMBL" id="QQR38238.1"/>
    </source>
</evidence>
<evidence type="ECO:0000313" key="3">
    <source>
        <dbReference type="Proteomes" id="UP000595857"/>
    </source>
</evidence>
<dbReference type="EMBL" id="CP068046">
    <property type="protein sequence ID" value="QQR38238.1"/>
    <property type="molecule type" value="Genomic_DNA"/>
</dbReference>
<protein>
    <recommendedName>
        <fullName evidence="4">Secreted protein</fullName>
    </recommendedName>
</protein>
<dbReference type="RefSeq" id="WP_201630285.1">
    <property type="nucleotide sequence ID" value="NZ_CP068046.1"/>
</dbReference>
<feature type="region of interest" description="Disordered" evidence="1">
    <location>
        <begin position="22"/>
        <end position="63"/>
    </location>
</feature>
<reference evidence="2 3" key="1">
    <citation type="submission" date="2021-01" db="EMBL/GenBank/DDBJ databases">
        <title>Genome seq and assembly of Devosia sp. LEGU1.</title>
        <authorList>
            <person name="Chhetri G."/>
        </authorList>
    </citation>
    <scope>NUCLEOTIDE SEQUENCE [LARGE SCALE GENOMIC DNA]</scope>
    <source>
        <strain evidence="2 3">LEGU1</strain>
    </source>
</reference>
<proteinExistence type="predicted"/>
<feature type="compositionally biased region" description="Gly residues" evidence="1">
    <location>
        <begin position="53"/>
        <end position="63"/>
    </location>
</feature>
<keyword evidence="3" id="KW-1185">Reference proteome</keyword>
<dbReference type="Proteomes" id="UP000595857">
    <property type="component" value="Chromosome"/>
</dbReference>